<dbReference type="Pfam" id="PF00106">
    <property type="entry name" value="adh_short"/>
    <property type="match status" value="1"/>
</dbReference>
<protein>
    <submittedName>
        <fullName evidence="5">SDR family oxidoreductase</fullName>
    </submittedName>
</protein>
<dbReference type="PROSITE" id="PS00061">
    <property type="entry name" value="ADH_SHORT"/>
    <property type="match status" value="1"/>
</dbReference>
<name>A0ABP3JA19_9ACTN</name>
<evidence type="ECO:0000256" key="2">
    <source>
        <dbReference type="ARBA" id="ARBA00023002"/>
    </source>
</evidence>
<dbReference type="InterPro" id="IPR057326">
    <property type="entry name" value="KR_dom"/>
</dbReference>
<dbReference type="InterPro" id="IPR002347">
    <property type="entry name" value="SDR_fam"/>
</dbReference>
<dbReference type="InterPro" id="IPR036291">
    <property type="entry name" value="NAD(P)-bd_dom_sf"/>
</dbReference>
<gene>
    <name evidence="5" type="ORF">GCM10009544_03330</name>
</gene>
<dbReference type="RefSeq" id="WP_344084187.1">
    <property type="nucleotide sequence ID" value="NZ_BAAAHB010000001.1"/>
</dbReference>
<dbReference type="PRINTS" id="PR00081">
    <property type="entry name" value="GDHRDH"/>
</dbReference>
<evidence type="ECO:0000256" key="3">
    <source>
        <dbReference type="RuleBase" id="RU000363"/>
    </source>
</evidence>
<proteinExistence type="inferred from homology"/>
<dbReference type="InterPro" id="IPR020904">
    <property type="entry name" value="Sc_DH/Rdtase_CS"/>
</dbReference>
<dbReference type="Gene3D" id="3.40.50.720">
    <property type="entry name" value="NAD(P)-binding Rossmann-like Domain"/>
    <property type="match status" value="1"/>
</dbReference>
<dbReference type="EMBL" id="BAAAHB010000001">
    <property type="protein sequence ID" value="GAA0443834.1"/>
    <property type="molecule type" value="Genomic_DNA"/>
</dbReference>
<keyword evidence="2" id="KW-0560">Oxidoreductase</keyword>
<evidence type="ECO:0000256" key="1">
    <source>
        <dbReference type="ARBA" id="ARBA00006484"/>
    </source>
</evidence>
<dbReference type="PRINTS" id="PR00080">
    <property type="entry name" value="SDRFAMILY"/>
</dbReference>
<dbReference type="SMART" id="SM00822">
    <property type="entry name" value="PKS_KR"/>
    <property type="match status" value="1"/>
</dbReference>
<dbReference type="SUPFAM" id="SSF51735">
    <property type="entry name" value="NAD(P)-binding Rossmann-fold domains"/>
    <property type="match status" value="1"/>
</dbReference>
<keyword evidence="6" id="KW-1185">Reference proteome</keyword>
<comment type="similarity">
    <text evidence="1 3">Belongs to the short-chain dehydrogenases/reductases (SDR) family.</text>
</comment>
<sequence length="279" mass="29610">MVTGAGRGIGRAIAQELASAGHHLVLCDKDGAPLIEVADTLGPGHRYVTADVTDPETSQRLAADALRHYGRLDVWINNAGILPTGPLRQHPRHLVDHTIAVNLTAVCDGSQAALSIMLEQGSGHLINIASASALKPVAGMATYSATKAGVLALSEALRREARPYGVHVSTVLPCLIATRLASGLQLPFNRTPLPPSAVADTVLQLLNHPAPHRYVPRWLGWVMSGTALVPTRLRDHADDLLHTDDIGLNPAPDRAIYQATLLRDSEPDADMAKAPPSDT</sequence>
<accession>A0ABP3JA19</accession>
<reference evidence="6" key="1">
    <citation type="journal article" date="2019" name="Int. J. Syst. Evol. Microbiol.">
        <title>The Global Catalogue of Microorganisms (GCM) 10K type strain sequencing project: providing services to taxonomists for standard genome sequencing and annotation.</title>
        <authorList>
            <consortium name="The Broad Institute Genomics Platform"/>
            <consortium name="The Broad Institute Genome Sequencing Center for Infectious Disease"/>
            <person name="Wu L."/>
            <person name="Ma J."/>
        </authorList>
    </citation>
    <scope>NUCLEOTIDE SEQUENCE [LARGE SCALE GENOMIC DNA]</scope>
    <source>
        <strain evidence="6">JCM 10649</strain>
    </source>
</reference>
<dbReference type="PANTHER" id="PTHR44196:SF1">
    <property type="entry name" value="DEHYDROGENASE_REDUCTASE SDR FAMILY MEMBER 7B"/>
    <property type="match status" value="1"/>
</dbReference>
<dbReference type="PANTHER" id="PTHR44196">
    <property type="entry name" value="DEHYDROGENASE/REDUCTASE SDR FAMILY MEMBER 7B"/>
    <property type="match status" value="1"/>
</dbReference>
<evidence type="ECO:0000313" key="6">
    <source>
        <dbReference type="Proteomes" id="UP001499895"/>
    </source>
</evidence>
<evidence type="ECO:0000313" key="5">
    <source>
        <dbReference type="EMBL" id="GAA0443834.1"/>
    </source>
</evidence>
<evidence type="ECO:0000259" key="4">
    <source>
        <dbReference type="SMART" id="SM00822"/>
    </source>
</evidence>
<dbReference type="CDD" id="cd05233">
    <property type="entry name" value="SDR_c"/>
    <property type="match status" value="1"/>
</dbReference>
<feature type="domain" description="Ketoreductase" evidence="4">
    <location>
        <begin position="1"/>
        <end position="174"/>
    </location>
</feature>
<dbReference type="Proteomes" id="UP001499895">
    <property type="component" value="Unassembled WGS sequence"/>
</dbReference>
<comment type="caution">
    <text evidence="5">The sequence shown here is derived from an EMBL/GenBank/DDBJ whole genome shotgun (WGS) entry which is preliminary data.</text>
</comment>
<organism evidence="5 6">
    <name type="scientific">Streptomyces stramineus</name>
    <dbReference type="NCBI Taxonomy" id="173861"/>
    <lineage>
        <taxon>Bacteria</taxon>
        <taxon>Bacillati</taxon>
        <taxon>Actinomycetota</taxon>
        <taxon>Actinomycetes</taxon>
        <taxon>Kitasatosporales</taxon>
        <taxon>Streptomycetaceae</taxon>
        <taxon>Streptomyces</taxon>
    </lineage>
</organism>